<gene>
    <name evidence="1" type="ORF">E4T82_10320</name>
</gene>
<dbReference type="GO" id="GO:0016740">
    <property type="term" value="F:transferase activity"/>
    <property type="evidence" value="ECO:0007669"/>
    <property type="project" value="UniProtKB-KW"/>
</dbReference>
<dbReference type="InterPro" id="IPR009267">
    <property type="entry name" value="NTP_transf_6"/>
</dbReference>
<dbReference type="AlphaFoldDB" id="A0A4Y9J7U8"/>
<proteinExistence type="predicted"/>
<dbReference type="PANTHER" id="PTHR39166">
    <property type="entry name" value="BLL1166 PROTEIN"/>
    <property type="match status" value="1"/>
</dbReference>
<evidence type="ECO:0000313" key="1">
    <source>
        <dbReference type="EMBL" id="TFU96917.1"/>
    </source>
</evidence>
<sequence length="210" mass="24711">MMTENELKEQLLADRKMREVLEIVARLQLQDVWVCAGTIRNFIWNLLSSKDPFDEETDVDVVFYDPTSSYEETILIEENLRRSHPAYRWEVKNQVYMHQHNPKTSPYESSCDAISKFPETCTAIAARLLPDCQVELFCPYGLGDLLDFKICPTPHFVAHPERMKVYRERLDQKGWKEKWEKLQLLHVEDIKRESDELKGSAAKGCYTFFK</sequence>
<accession>A0A4Y9J7U8</accession>
<protein>
    <submittedName>
        <fullName evidence="1">Nucleotidyltransferase family protein</fullName>
    </submittedName>
</protein>
<keyword evidence="1" id="KW-0808">Transferase</keyword>
<dbReference type="EMBL" id="SPPD01000020">
    <property type="protein sequence ID" value="TFU96917.1"/>
    <property type="molecule type" value="Genomic_DNA"/>
</dbReference>
<comment type="caution">
    <text evidence="1">The sequence shown here is derived from an EMBL/GenBank/DDBJ whole genome shotgun (WGS) entry which is preliminary data.</text>
</comment>
<name>A0A4Y9J7U8_9STRE</name>
<reference evidence="1 2" key="1">
    <citation type="submission" date="2019-03" db="EMBL/GenBank/DDBJ databases">
        <title>Diversity of the mouse oral microbiome.</title>
        <authorList>
            <person name="Joseph S."/>
            <person name="Aduse-Opoku J."/>
            <person name="Curtis M."/>
            <person name="Wade W."/>
            <person name="Hashim A."/>
        </authorList>
    </citation>
    <scope>NUCLEOTIDE SEQUENCE [LARGE SCALE GENOMIC DNA]</scope>
    <source>
        <strain evidence="1 2">WM131</strain>
    </source>
</reference>
<organism evidence="1 2">
    <name type="scientific">Streptococcus cuniculi</name>
    <dbReference type="NCBI Taxonomy" id="1432788"/>
    <lineage>
        <taxon>Bacteria</taxon>
        <taxon>Bacillati</taxon>
        <taxon>Bacillota</taxon>
        <taxon>Bacilli</taxon>
        <taxon>Lactobacillales</taxon>
        <taxon>Streptococcaceae</taxon>
        <taxon>Streptococcus</taxon>
    </lineage>
</organism>
<dbReference type="Pfam" id="PF06042">
    <property type="entry name" value="NTP_transf_6"/>
    <property type="match status" value="1"/>
</dbReference>
<dbReference type="Proteomes" id="UP000297253">
    <property type="component" value="Unassembled WGS sequence"/>
</dbReference>
<dbReference type="PANTHER" id="PTHR39166:SF1">
    <property type="entry name" value="BLL1166 PROTEIN"/>
    <property type="match status" value="1"/>
</dbReference>
<evidence type="ECO:0000313" key="2">
    <source>
        <dbReference type="Proteomes" id="UP000297253"/>
    </source>
</evidence>
<dbReference type="OrthoDB" id="1901124at2"/>